<proteinExistence type="predicted"/>
<organism evidence="1 2">
    <name type="scientific">Bacillus phage Bcp1</name>
    <dbReference type="NCBI Taxonomy" id="584892"/>
    <lineage>
        <taxon>Viruses</taxon>
        <taxon>Duplodnaviria</taxon>
        <taxon>Heunggongvirae</taxon>
        <taxon>Uroviricota</taxon>
        <taxon>Caudoviricetes</taxon>
        <taxon>Herelleviridae</taxon>
        <taxon>Bastillevirinae</taxon>
        <taxon>Caeruleovirus</taxon>
        <taxon>Caeruleovirus Bcp1</taxon>
    </lineage>
</organism>
<protein>
    <submittedName>
        <fullName evidence="1">Uncharacterized protein</fullName>
    </submittedName>
</protein>
<name>X2JUI1_9CAUD</name>
<dbReference type="EMBL" id="KJ451625">
    <property type="protein sequence ID" value="AHN66571.1"/>
    <property type="molecule type" value="Genomic_DNA"/>
</dbReference>
<dbReference type="RefSeq" id="YP_009031377.1">
    <property type="nucleotide sequence ID" value="NC_024137.1"/>
</dbReference>
<gene>
    <name evidence="1" type="ORF">Bcp1_096</name>
</gene>
<dbReference type="Proteomes" id="UP000019744">
    <property type="component" value="Segment"/>
</dbReference>
<dbReference type="KEGG" id="vg:19487303"/>
<accession>X2JUI1</accession>
<evidence type="ECO:0000313" key="1">
    <source>
        <dbReference type="EMBL" id="AHN66571.1"/>
    </source>
</evidence>
<dbReference type="OrthoDB" id="28088at10239"/>
<keyword evidence="2" id="KW-1185">Reference proteome</keyword>
<dbReference type="GeneID" id="19487303"/>
<evidence type="ECO:0000313" key="2">
    <source>
        <dbReference type="Proteomes" id="UP000019744"/>
    </source>
</evidence>
<sequence length="58" mass="6822">MEQQLQQPQNKPINPKHIIDEQRVSIFDLMNENIMLKAYIAQLEEEKAQSQEPKESAK</sequence>
<reference evidence="1 2" key="1">
    <citation type="journal article" date="2014" name="Genome Announc.">
        <title>Complete Genome Sequence of Bacillus cereus Sensu Lato Bacteriophage Bcp1.</title>
        <authorList>
            <person name="Schuch R."/>
            <person name="Pelzek A.J."/>
            <person name="Fazzini M.M."/>
            <person name="Nelson D.C."/>
            <person name="Fischetti V.A."/>
        </authorList>
    </citation>
    <scope>NUCLEOTIDE SEQUENCE [LARGE SCALE GENOMIC DNA]</scope>
</reference>